<sequence>MAESAVASVLRPLGTVAAEEFAFLRGVHANADRLRDQLRRILRDADAKRRAGGRNSETITNWVVDVREAAYDAENALEKADLLNRRRGRRRGFTGVLPWCADLAALHSFGKEIVRVQTKIRDIIDSAAANGIVDPGPGKTSMPTYSAEDHEVTCYDDDSFVVGLDQERSKIIEELTDENIVQISVVSIVGMGGSGKSTLARTIYKDSRIKQHFDALCWLGVPQEYRFLDLIKGIAKRIIMDIPREKIKDGEGTSMDGEMKDQLTVEALEKMNDVEVSELVRKELQHRRFLVVLDGVWPVWEGNSNSYIDIERIIRVFPDLNNGSRIMLTTRDHNVANHVNKRNSIHSMEFLDEKKSWELLEKKAMQPYQNVSSCDRSRLTPIGKKLAVKCKGLPLALVVLGGYLSMNLDYDVWSGLVDNLDWEAREKDEPIWKILEKSYNDLPNHHLRYCFLHLASFPEGYIIRIKRLIKLWVAEGFIPERPNRTMEDTAREYINKLAQKCILQVVDRSKVDGSIKSVALHVILRDWCIKEARRDGLFNIWRNTRGPEVVHYSSDSIPTYRVAVHNFSDSGQNVASNPIPNLRTIWLFGLLPMPLDLPRWKFLRVVDLYGIKDLERLPPGIGKLLHLRYLGLPNDGHRSIAIPSSVSDLLNLQTLDARNSRTTSLPRYFWDVPTFRHIYLTDVYKWFAPKVGCLTSLQTLHFSGVCVLEDIEKCVRSRQRDNARARNRCAVANNRRKWAAMIEALSGMEQLVFLHLESLYSVGGLREMAMFPQRLIKVLSGNSRLRIRVLELSGRCHTRMPINHFTKLPCTLRKLKLKASRLPADPMPVLGGLPNLVVLTLEDAVYQGEDITCKENGFPRLQYLTFNCFRHVKAWNVEVGAFPRLIQLNLVKSFDEITTPPQGLLHVPSLKELQMLSRAKFKDNVSEANIQSLRGRGCEVKINYTDDMF</sequence>
<organism evidence="11 12">
    <name type="scientific">Urochloa decumbens</name>
    <dbReference type="NCBI Taxonomy" id="240449"/>
    <lineage>
        <taxon>Eukaryota</taxon>
        <taxon>Viridiplantae</taxon>
        <taxon>Streptophyta</taxon>
        <taxon>Embryophyta</taxon>
        <taxon>Tracheophyta</taxon>
        <taxon>Spermatophyta</taxon>
        <taxon>Magnoliopsida</taxon>
        <taxon>Liliopsida</taxon>
        <taxon>Poales</taxon>
        <taxon>Poaceae</taxon>
        <taxon>PACMAD clade</taxon>
        <taxon>Panicoideae</taxon>
        <taxon>Panicodae</taxon>
        <taxon>Paniceae</taxon>
        <taxon>Melinidinae</taxon>
        <taxon>Urochloa</taxon>
    </lineage>
</organism>
<keyword evidence="3" id="KW-0677">Repeat</keyword>
<dbReference type="Gene3D" id="1.10.10.10">
    <property type="entry name" value="Winged helix-like DNA-binding domain superfamily/Winged helix DNA-binding domain"/>
    <property type="match status" value="1"/>
</dbReference>
<keyword evidence="5" id="KW-0611">Plant defense</keyword>
<dbReference type="InterPro" id="IPR038005">
    <property type="entry name" value="RX-like_CC"/>
</dbReference>
<proteinExistence type="inferred from homology"/>
<evidence type="ECO:0000259" key="7">
    <source>
        <dbReference type="Pfam" id="PF00931"/>
    </source>
</evidence>
<evidence type="ECO:0000256" key="1">
    <source>
        <dbReference type="ARBA" id="ARBA00008894"/>
    </source>
</evidence>
<dbReference type="InterPro" id="IPR041118">
    <property type="entry name" value="Rx_N"/>
</dbReference>
<dbReference type="AlphaFoldDB" id="A0ABC8ZZQ1"/>
<keyword evidence="12" id="KW-1185">Reference proteome</keyword>
<dbReference type="Pfam" id="PF23598">
    <property type="entry name" value="LRR_14"/>
    <property type="match status" value="1"/>
</dbReference>
<keyword evidence="4" id="KW-0547">Nucleotide-binding</keyword>
<evidence type="ECO:0000256" key="3">
    <source>
        <dbReference type="ARBA" id="ARBA00022737"/>
    </source>
</evidence>
<evidence type="ECO:0000256" key="2">
    <source>
        <dbReference type="ARBA" id="ARBA00022614"/>
    </source>
</evidence>
<dbReference type="InterPro" id="IPR055414">
    <property type="entry name" value="LRR_R13L4/SHOC2-like"/>
</dbReference>
<dbReference type="CDD" id="cd14798">
    <property type="entry name" value="RX-CC_like"/>
    <property type="match status" value="1"/>
</dbReference>
<dbReference type="GO" id="GO:0042742">
    <property type="term" value="P:defense response to bacterium"/>
    <property type="evidence" value="ECO:0007669"/>
    <property type="project" value="UniProtKB-ARBA"/>
</dbReference>
<protein>
    <submittedName>
        <fullName evidence="11">Uncharacterized protein</fullName>
    </submittedName>
</protein>
<evidence type="ECO:0000259" key="10">
    <source>
        <dbReference type="Pfam" id="PF23598"/>
    </source>
</evidence>
<evidence type="ECO:0000313" key="11">
    <source>
        <dbReference type="EMBL" id="CAL4970936.1"/>
    </source>
</evidence>
<dbReference type="PRINTS" id="PR00364">
    <property type="entry name" value="DISEASERSIST"/>
</dbReference>
<evidence type="ECO:0000259" key="8">
    <source>
        <dbReference type="Pfam" id="PF18052"/>
    </source>
</evidence>
<comment type="similarity">
    <text evidence="1">Belongs to the disease resistance NB-LRR family.</text>
</comment>
<dbReference type="Pfam" id="PF18052">
    <property type="entry name" value="Rx_N"/>
    <property type="match status" value="1"/>
</dbReference>
<evidence type="ECO:0000256" key="5">
    <source>
        <dbReference type="ARBA" id="ARBA00022821"/>
    </source>
</evidence>
<dbReference type="PANTHER" id="PTHR23155">
    <property type="entry name" value="DISEASE RESISTANCE PROTEIN RP"/>
    <property type="match status" value="1"/>
</dbReference>
<feature type="domain" description="Disease resistance R13L4/SHOC-2-like LRR" evidence="10">
    <location>
        <begin position="595"/>
        <end position="917"/>
    </location>
</feature>
<feature type="domain" description="Disease resistance N-terminal" evidence="8">
    <location>
        <begin position="5"/>
        <end position="88"/>
    </location>
</feature>
<dbReference type="PANTHER" id="PTHR23155:SF968">
    <property type="entry name" value="NB-ARC DOMAIN CONTAINING PROTEIN, EXPRESSED"/>
    <property type="match status" value="1"/>
</dbReference>
<dbReference type="SUPFAM" id="SSF52058">
    <property type="entry name" value="L domain-like"/>
    <property type="match status" value="1"/>
</dbReference>
<dbReference type="InterPro" id="IPR032675">
    <property type="entry name" value="LRR_dom_sf"/>
</dbReference>
<reference evidence="11" key="1">
    <citation type="submission" date="2024-10" db="EMBL/GenBank/DDBJ databases">
        <authorList>
            <person name="Ryan C."/>
        </authorList>
    </citation>
    <scope>NUCLEOTIDE SEQUENCE [LARGE SCALE GENOMIC DNA]</scope>
</reference>
<dbReference type="EMBL" id="OZ075112">
    <property type="protein sequence ID" value="CAL4970936.1"/>
    <property type="molecule type" value="Genomic_DNA"/>
</dbReference>
<dbReference type="Gene3D" id="1.20.5.4130">
    <property type="match status" value="1"/>
</dbReference>
<dbReference type="Pfam" id="PF23559">
    <property type="entry name" value="WHD_DRP"/>
    <property type="match status" value="1"/>
</dbReference>
<dbReference type="InterPro" id="IPR027417">
    <property type="entry name" value="P-loop_NTPase"/>
</dbReference>
<dbReference type="GO" id="GO:0000166">
    <property type="term" value="F:nucleotide binding"/>
    <property type="evidence" value="ECO:0007669"/>
    <property type="project" value="UniProtKB-KW"/>
</dbReference>
<dbReference type="Pfam" id="PF00931">
    <property type="entry name" value="NB-ARC"/>
    <property type="match status" value="1"/>
</dbReference>
<dbReference type="SUPFAM" id="SSF52540">
    <property type="entry name" value="P-loop containing nucleoside triphosphate hydrolases"/>
    <property type="match status" value="1"/>
</dbReference>
<keyword evidence="2" id="KW-0433">Leucine-rich repeat</keyword>
<gene>
    <name evidence="11" type="ORF">URODEC1_LOCUS50376</name>
</gene>
<dbReference type="InterPro" id="IPR058922">
    <property type="entry name" value="WHD_DRP"/>
</dbReference>
<dbReference type="Gene3D" id="3.40.50.300">
    <property type="entry name" value="P-loop containing nucleotide triphosphate hydrolases"/>
    <property type="match status" value="1"/>
</dbReference>
<feature type="domain" description="Disease resistance protein winged helix" evidence="9">
    <location>
        <begin position="457"/>
        <end position="526"/>
    </location>
</feature>
<dbReference type="InterPro" id="IPR036388">
    <property type="entry name" value="WH-like_DNA-bd_sf"/>
</dbReference>
<dbReference type="FunFam" id="1.10.10.10:FF:000322">
    <property type="entry name" value="Probable disease resistance protein At1g63360"/>
    <property type="match status" value="1"/>
</dbReference>
<dbReference type="GO" id="GO:0002758">
    <property type="term" value="P:innate immune response-activating signaling pathway"/>
    <property type="evidence" value="ECO:0007669"/>
    <property type="project" value="UniProtKB-ARBA"/>
</dbReference>
<name>A0ABC8ZZQ1_9POAL</name>
<dbReference type="Gene3D" id="1.10.8.430">
    <property type="entry name" value="Helical domain of apoptotic protease-activating factors"/>
    <property type="match status" value="1"/>
</dbReference>
<evidence type="ECO:0000256" key="6">
    <source>
        <dbReference type="ARBA" id="ARBA00023054"/>
    </source>
</evidence>
<dbReference type="GO" id="GO:0009626">
    <property type="term" value="P:plant-type hypersensitive response"/>
    <property type="evidence" value="ECO:0007669"/>
    <property type="project" value="UniProtKB-ARBA"/>
</dbReference>
<accession>A0ABC8ZZQ1</accession>
<keyword evidence="6" id="KW-0175">Coiled coil</keyword>
<dbReference type="InterPro" id="IPR044974">
    <property type="entry name" value="Disease_R_plants"/>
</dbReference>
<evidence type="ECO:0000313" key="12">
    <source>
        <dbReference type="Proteomes" id="UP001497457"/>
    </source>
</evidence>
<dbReference type="InterPro" id="IPR002182">
    <property type="entry name" value="NB-ARC"/>
</dbReference>
<evidence type="ECO:0000259" key="9">
    <source>
        <dbReference type="Pfam" id="PF23559"/>
    </source>
</evidence>
<evidence type="ECO:0000256" key="4">
    <source>
        <dbReference type="ARBA" id="ARBA00022741"/>
    </source>
</evidence>
<feature type="domain" description="NB-ARC" evidence="7">
    <location>
        <begin position="167"/>
        <end position="366"/>
    </location>
</feature>
<dbReference type="Gene3D" id="3.80.10.10">
    <property type="entry name" value="Ribonuclease Inhibitor"/>
    <property type="match status" value="1"/>
</dbReference>
<dbReference type="Proteomes" id="UP001497457">
    <property type="component" value="Chromosome 2b"/>
</dbReference>
<dbReference type="InterPro" id="IPR042197">
    <property type="entry name" value="Apaf_helical"/>
</dbReference>